<proteinExistence type="inferred from homology"/>
<dbReference type="CDD" id="cd15904">
    <property type="entry name" value="TSPO_MBR"/>
    <property type="match status" value="1"/>
</dbReference>
<evidence type="ECO:0000256" key="2">
    <source>
        <dbReference type="ARBA" id="ARBA00007524"/>
    </source>
</evidence>
<feature type="transmembrane region" description="Helical" evidence="6">
    <location>
        <begin position="47"/>
        <end position="68"/>
    </location>
</feature>
<reference evidence="9" key="1">
    <citation type="submission" date="2017-02" db="UniProtKB">
        <authorList>
            <consortium name="WormBaseParasite"/>
        </authorList>
    </citation>
    <scope>IDENTIFICATION</scope>
</reference>
<dbReference type="AlphaFoldDB" id="A0A0R3TH71"/>
<accession>A0A0R3TH71</accession>
<keyword evidence="8" id="KW-1185">Reference proteome</keyword>
<dbReference type="InterPro" id="IPR004307">
    <property type="entry name" value="TspO_MBR"/>
</dbReference>
<dbReference type="GO" id="GO:0005741">
    <property type="term" value="C:mitochondrial outer membrane"/>
    <property type="evidence" value="ECO:0007669"/>
    <property type="project" value="TreeGrafter"/>
</dbReference>
<dbReference type="Proteomes" id="UP000278807">
    <property type="component" value="Unassembled WGS sequence"/>
</dbReference>
<evidence type="ECO:0000313" key="8">
    <source>
        <dbReference type="Proteomes" id="UP000278807"/>
    </source>
</evidence>
<dbReference type="FunFam" id="1.20.1260.100:FF:000001">
    <property type="entry name" value="translocator protein 2"/>
    <property type="match status" value="1"/>
</dbReference>
<feature type="transmembrane region" description="Helical" evidence="6">
    <location>
        <begin position="106"/>
        <end position="126"/>
    </location>
</feature>
<keyword evidence="3 6" id="KW-0812">Transmembrane</keyword>
<organism evidence="9">
    <name type="scientific">Rodentolepis nana</name>
    <name type="common">Dwarf tapeworm</name>
    <name type="synonym">Hymenolepis nana</name>
    <dbReference type="NCBI Taxonomy" id="102285"/>
    <lineage>
        <taxon>Eukaryota</taxon>
        <taxon>Metazoa</taxon>
        <taxon>Spiralia</taxon>
        <taxon>Lophotrochozoa</taxon>
        <taxon>Platyhelminthes</taxon>
        <taxon>Cestoda</taxon>
        <taxon>Eucestoda</taxon>
        <taxon>Cyclophyllidea</taxon>
        <taxon>Hymenolepididae</taxon>
        <taxon>Rodentolepis</taxon>
    </lineage>
</organism>
<comment type="subcellular location">
    <subcellularLocation>
        <location evidence="1">Membrane</location>
        <topology evidence="1">Multi-pass membrane protein</topology>
    </subcellularLocation>
</comment>
<evidence type="ECO:0000256" key="4">
    <source>
        <dbReference type="ARBA" id="ARBA00022989"/>
    </source>
</evidence>
<evidence type="ECO:0000256" key="1">
    <source>
        <dbReference type="ARBA" id="ARBA00004141"/>
    </source>
</evidence>
<dbReference type="Pfam" id="PF03073">
    <property type="entry name" value="TspO_MBR"/>
    <property type="match status" value="1"/>
</dbReference>
<dbReference type="GO" id="GO:0033013">
    <property type="term" value="P:tetrapyrrole metabolic process"/>
    <property type="evidence" value="ECO:0007669"/>
    <property type="project" value="UniProtKB-ARBA"/>
</dbReference>
<keyword evidence="5 6" id="KW-0472">Membrane</keyword>
<keyword evidence="4 6" id="KW-1133">Transmembrane helix</keyword>
<dbReference type="WBParaSite" id="HNAJ_0000641201-mRNA-1">
    <property type="protein sequence ID" value="HNAJ_0000641201-mRNA-1"/>
    <property type="gene ID" value="HNAJ_0000641201"/>
</dbReference>
<evidence type="ECO:0000313" key="7">
    <source>
        <dbReference type="EMBL" id="VDO02267.1"/>
    </source>
</evidence>
<dbReference type="PANTHER" id="PTHR10057:SF0">
    <property type="entry name" value="TRANSLOCATOR PROTEIN"/>
    <property type="match status" value="1"/>
</dbReference>
<gene>
    <name evidence="7" type="ORF">HNAJ_LOCUS6407</name>
</gene>
<sequence>MPLYELARAAGCVGLPFIGGILGRPITKNNMEWYKSLNKPFLSPPSWVFAPAWSLLYGSMGLASLYVLQATDKGADVTLPLCVYGSQLLLNWSWTPIYFGLKNFKASIVVILATTFGACASAYLFYPIDHRASYLMLPYIAWLCFASYLNISSAVLNRDKKPISNVDTQAKQE</sequence>
<dbReference type="EMBL" id="UZAE01006948">
    <property type="protein sequence ID" value="VDO02267.1"/>
    <property type="molecule type" value="Genomic_DNA"/>
</dbReference>
<feature type="transmembrane region" description="Helical" evidence="6">
    <location>
        <begin position="6"/>
        <end position="26"/>
    </location>
</feature>
<reference evidence="7 8" key="2">
    <citation type="submission" date="2018-11" db="EMBL/GenBank/DDBJ databases">
        <authorList>
            <consortium name="Pathogen Informatics"/>
        </authorList>
    </citation>
    <scope>NUCLEOTIDE SEQUENCE [LARGE SCALE GENOMIC DNA]</scope>
</reference>
<comment type="similarity">
    <text evidence="2">Belongs to the TspO/BZRP family.</text>
</comment>
<protein>
    <submittedName>
        <fullName evidence="9">Translocator protein</fullName>
    </submittedName>
</protein>
<dbReference type="PANTHER" id="PTHR10057">
    <property type="entry name" value="PERIPHERAL-TYPE BENZODIAZEPINE RECEPTOR"/>
    <property type="match status" value="1"/>
</dbReference>
<name>A0A0R3TH71_RODNA</name>
<evidence type="ECO:0000256" key="6">
    <source>
        <dbReference type="SAM" id="Phobius"/>
    </source>
</evidence>
<dbReference type="Gene3D" id="1.20.1260.100">
    <property type="entry name" value="TspO/MBR protein"/>
    <property type="match status" value="1"/>
</dbReference>
<feature type="transmembrane region" description="Helical" evidence="6">
    <location>
        <begin position="132"/>
        <end position="151"/>
    </location>
</feature>
<dbReference type="STRING" id="102285.A0A0R3TH71"/>
<evidence type="ECO:0000256" key="3">
    <source>
        <dbReference type="ARBA" id="ARBA00022692"/>
    </source>
</evidence>
<evidence type="ECO:0000313" key="9">
    <source>
        <dbReference type="WBParaSite" id="HNAJ_0000641201-mRNA-1"/>
    </source>
</evidence>
<dbReference type="OrthoDB" id="8841220at2759"/>
<evidence type="ECO:0000256" key="5">
    <source>
        <dbReference type="ARBA" id="ARBA00023136"/>
    </source>
</evidence>
<dbReference type="InterPro" id="IPR038330">
    <property type="entry name" value="TspO/MBR-related_sf"/>
</dbReference>